<proteinExistence type="predicted"/>
<dbReference type="OMA" id="ITENNCK"/>
<evidence type="ECO:0000313" key="7">
    <source>
        <dbReference type="Proteomes" id="UP000694843"/>
    </source>
</evidence>
<dbReference type="PANTHER" id="PTHR28080">
    <property type="entry name" value="PEROXISOMAL BIOGENESIS FACTOR 3"/>
    <property type="match status" value="1"/>
</dbReference>
<evidence type="ECO:0000256" key="2">
    <source>
        <dbReference type="ARBA" id="ARBA00014294"/>
    </source>
</evidence>
<feature type="compositionally biased region" description="Polar residues" evidence="6">
    <location>
        <begin position="333"/>
        <end position="349"/>
    </location>
</feature>
<accession>A0A8B7PIQ2</accession>
<dbReference type="InterPro" id="IPR006966">
    <property type="entry name" value="Peroxin-3"/>
</dbReference>
<keyword evidence="7" id="KW-1185">Reference proteome</keyword>
<comment type="function">
    <text evidence="4">Involved in peroxisome biosynthesis and integrity. Assembles membrane vesicles before the matrix proteins are translocated. As a docking factor for PEX19, is necessary for the import of peroxisomal membrane proteins in the peroxisomes.</text>
</comment>
<sequence length="428" mass="47957">MFSSLRGFLYRHRRKFMWAGVTVGGAILASKLAEWRLRQWQEDETRKLVEQKRRKQHYERTLDTTRLSFYQLLPNIRKVLDLELDSDVFIRAIKSNPERKREYWEQLKLVGFGRVLCTVVCSAITAAVSHVLLTVLAATTIDDDTPEEVQTRFLATLQGLVEEKLPGLVEKIMAVASKTISPLPLTRKLTLTQLEVVLQEISLAVTNDREASEEKSDGKIPLSILPWSRYLPEPDPIHHNPDYQEQLRKMYLTTVDILNTDDFNDVVNALSQVGVSFFLDEIAAFYFSSCFTDSEQHKPAVAIVNQSDEEALSPKKSKDELSNSHEKPKEDSLTLSSEPGACSLSSSSPNPDFVRNREVYTDVPSCVVAKLVPVLSGLLHVALPNPPANGISADVCTLYHRLVACSQLEALAFSVYDALVLTAARPAT</sequence>
<protein>
    <recommendedName>
        <fullName evidence="2">Peroxisomal biogenesis factor 3</fullName>
    </recommendedName>
    <alternativeName>
        <fullName evidence="5">Peroxisomal assembly protein PEX3</fullName>
    </alternativeName>
</protein>
<dbReference type="Proteomes" id="UP000694843">
    <property type="component" value="Unplaced"/>
</dbReference>
<dbReference type="CTD" id="8504"/>
<gene>
    <name evidence="8" type="primary">LOC108680819</name>
</gene>
<comment type="subunit">
    <text evidence="1">Interacts with PEX19.</text>
</comment>
<dbReference type="GeneID" id="108680819"/>
<dbReference type="KEGG" id="hazt:108680819"/>
<dbReference type="GO" id="GO:0005778">
    <property type="term" value="C:peroxisomal membrane"/>
    <property type="evidence" value="ECO:0007669"/>
    <property type="project" value="InterPro"/>
</dbReference>
<feature type="compositionally biased region" description="Basic and acidic residues" evidence="6">
    <location>
        <begin position="312"/>
        <end position="332"/>
    </location>
</feature>
<evidence type="ECO:0000256" key="6">
    <source>
        <dbReference type="SAM" id="MobiDB-lite"/>
    </source>
</evidence>
<evidence type="ECO:0000313" key="8">
    <source>
        <dbReference type="RefSeq" id="XP_018025221.1"/>
    </source>
</evidence>
<dbReference type="GO" id="GO:0045046">
    <property type="term" value="P:protein import into peroxisome membrane"/>
    <property type="evidence" value="ECO:0007669"/>
    <property type="project" value="TreeGrafter"/>
</dbReference>
<evidence type="ECO:0000256" key="4">
    <source>
        <dbReference type="ARBA" id="ARBA00025338"/>
    </source>
</evidence>
<evidence type="ECO:0000256" key="3">
    <source>
        <dbReference type="ARBA" id="ARBA00022593"/>
    </source>
</evidence>
<evidence type="ECO:0000256" key="5">
    <source>
        <dbReference type="ARBA" id="ARBA00029630"/>
    </source>
</evidence>
<keyword evidence="3" id="KW-0962">Peroxisome biogenesis</keyword>
<feature type="region of interest" description="Disordered" evidence="6">
    <location>
        <begin position="305"/>
        <end position="349"/>
    </location>
</feature>
<dbReference type="OrthoDB" id="45930at2759"/>
<reference evidence="8" key="1">
    <citation type="submission" date="2025-08" db="UniProtKB">
        <authorList>
            <consortium name="RefSeq"/>
        </authorList>
    </citation>
    <scope>IDENTIFICATION</scope>
    <source>
        <tissue evidence="8">Whole organism</tissue>
    </source>
</reference>
<dbReference type="AlphaFoldDB" id="A0A8B7PIQ2"/>
<evidence type="ECO:0000256" key="1">
    <source>
        <dbReference type="ARBA" id="ARBA00011494"/>
    </source>
</evidence>
<organism evidence="7 8">
    <name type="scientific">Hyalella azteca</name>
    <name type="common">Amphipod</name>
    <dbReference type="NCBI Taxonomy" id="294128"/>
    <lineage>
        <taxon>Eukaryota</taxon>
        <taxon>Metazoa</taxon>
        <taxon>Ecdysozoa</taxon>
        <taxon>Arthropoda</taxon>
        <taxon>Crustacea</taxon>
        <taxon>Multicrustacea</taxon>
        <taxon>Malacostraca</taxon>
        <taxon>Eumalacostraca</taxon>
        <taxon>Peracarida</taxon>
        <taxon>Amphipoda</taxon>
        <taxon>Senticaudata</taxon>
        <taxon>Talitrida</taxon>
        <taxon>Talitroidea</taxon>
        <taxon>Hyalellidae</taxon>
        <taxon>Hyalella</taxon>
    </lineage>
</organism>
<dbReference type="PANTHER" id="PTHR28080:SF1">
    <property type="entry name" value="PEROXISOMAL BIOGENESIS FACTOR 3"/>
    <property type="match status" value="1"/>
</dbReference>
<dbReference type="RefSeq" id="XP_018025221.1">
    <property type="nucleotide sequence ID" value="XM_018169732.2"/>
</dbReference>
<name>A0A8B7PIQ2_HYAAZ</name>
<dbReference type="GO" id="GO:0030674">
    <property type="term" value="F:protein-macromolecule adaptor activity"/>
    <property type="evidence" value="ECO:0007669"/>
    <property type="project" value="TreeGrafter"/>
</dbReference>